<sequence length="128" mass="14439">METPLQYNKICIYCELLLPSRPKQTATKTGAQAKPGAQDSPFQATKKLNRSALTVGLFLWSHSSNGMHYRGLPPVSEEIHLTFDAQYTADNPNHLYNDLPTLPRKALVDSGADYYVISKELRRQLNVY</sequence>
<proteinExistence type="predicted"/>
<gene>
    <name evidence="1" type="ORF">HNY73_014160</name>
</gene>
<reference evidence="1" key="1">
    <citation type="journal article" date="2020" name="bioRxiv">
        <title>Chromosome-level reference genome of the European wasp spider Argiope bruennichi: a resource for studies on range expansion and evolutionary adaptation.</title>
        <authorList>
            <person name="Sheffer M.M."/>
            <person name="Hoppe A."/>
            <person name="Krehenwinkel H."/>
            <person name="Uhl G."/>
            <person name="Kuss A.W."/>
            <person name="Jensen L."/>
            <person name="Jensen C."/>
            <person name="Gillespie R.G."/>
            <person name="Hoff K.J."/>
            <person name="Prost S."/>
        </authorList>
    </citation>
    <scope>NUCLEOTIDE SEQUENCE</scope>
</reference>
<evidence type="ECO:0000313" key="2">
    <source>
        <dbReference type="Proteomes" id="UP000807504"/>
    </source>
</evidence>
<accession>A0A8T0ESB7</accession>
<protein>
    <recommendedName>
        <fullName evidence="3">Peptidase A2 domain-containing protein</fullName>
    </recommendedName>
</protein>
<evidence type="ECO:0000313" key="1">
    <source>
        <dbReference type="EMBL" id="KAF8777255.1"/>
    </source>
</evidence>
<dbReference type="EMBL" id="JABXBU010002072">
    <property type="protein sequence ID" value="KAF8777255.1"/>
    <property type="molecule type" value="Genomic_DNA"/>
</dbReference>
<name>A0A8T0ESB7_ARGBR</name>
<organism evidence="1 2">
    <name type="scientific">Argiope bruennichi</name>
    <name type="common">Wasp spider</name>
    <name type="synonym">Aranea bruennichi</name>
    <dbReference type="NCBI Taxonomy" id="94029"/>
    <lineage>
        <taxon>Eukaryota</taxon>
        <taxon>Metazoa</taxon>
        <taxon>Ecdysozoa</taxon>
        <taxon>Arthropoda</taxon>
        <taxon>Chelicerata</taxon>
        <taxon>Arachnida</taxon>
        <taxon>Araneae</taxon>
        <taxon>Araneomorphae</taxon>
        <taxon>Entelegynae</taxon>
        <taxon>Araneoidea</taxon>
        <taxon>Araneidae</taxon>
        <taxon>Argiope</taxon>
    </lineage>
</organism>
<keyword evidence="2" id="KW-1185">Reference proteome</keyword>
<reference evidence="1" key="2">
    <citation type="submission" date="2020-06" db="EMBL/GenBank/DDBJ databases">
        <authorList>
            <person name="Sheffer M."/>
        </authorList>
    </citation>
    <scope>NUCLEOTIDE SEQUENCE</scope>
</reference>
<dbReference type="AlphaFoldDB" id="A0A8T0ESB7"/>
<evidence type="ECO:0008006" key="3">
    <source>
        <dbReference type="Google" id="ProtNLM"/>
    </source>
</evidence>
<comment type="caution">
    <text evidence="1">The sequence shown here is derived from an EMBL/GenBank/DDBJ whole genome shotgun (WGS) entry which is preliminary data.</text>
</comment>
<dbReference type="Proteomes" id="UP000807504">
    <property type="component" value="Unassembled WGS sequence"/>
</dbReference>